<evidence type="ECO:0000313" key="7">
    <source>
        <dbReference type="Proteomes" id="UP000032483"/>
    </source>
</evidence>
<dbReference type="InterPro" id="IPR039422">
    <property type="entry name" value="MarR/SlyA-like"/>
</dbReference>
<evidence type="ECO:0000313" key="5">
    <source>
        <dbReference type="EMBL" id="KJF39679.1"/>
    </source>
</evidence>
<proteinExistence type="predicted"/>
<dbReference type="Proteomes" id="UP000032483">
    <property type="component" value="Unassembled WGS sequence"/>
</dbReference>
<dbReference type="Proteomes" id="UP000053433">
    <property type="component" value="Unassembled WGS sequence"/>
</dbReference>
<keyword evidence="1" id="KW-0805">Transcription regulation</keyword>
<evidence type="ECO:0000259" key="4">
    <source>
        <dbReference type="PROSITE" id="PS50995"/>
    </source>
</evidence>
<keyword evidence="3" id="KW-0804">Transcription</keyword>
<dbReference type="Pfam" id="PF13601">
    <property type="entry name" value="HTH_34"/>
    <property type="match status" value="1"/>
</dbReference>
<dbReference type="EMBL" id="JXXK01000014">
    <property type="protein sequence ID" value="KJF39679.1"/>
    <property type="molecule type" value="Genomic_DNA"/>
</dbReference>
<dbReference type="GeneID" id="42857048"/>
<evidence type="ECO:0000256" key="3">
    <source>
        <dbReference type="ARBA" id="ARBA00023163"/>
    </source>
</evidence>
<organism evidence="5 7">
    <name type="scientific">Ruthenibacterium lactatiformans</name>
    <dbReference type="NCBI Taxonomy" id="1550024"/>
    <lineage>
        <taxon>Bacteria</taxon>
        <taxon>Bacillati</taxon>
        <taxon>Bacillota</taxon>
        <taxon>Clostridia</taxon>
        <taxon>Eubacteriales</taxon>
        <taxon>Oscillospiraceae</taxon>
        <taxon>Ruthenibacterium</taxon>
    </lineage>
</organism>
<dbReference type="GO" id="GO:0003700">
    <property type="term" value="F:DNA-binding transcription factor activity"/>
    <property type="evidence" value="ECO:0007669"/>
    <property type="project" value="InterPro"/>
</dbReference>
<evidence type="ECO:0000256" key="1">
    <source>
        <dbReference type="ARBA" id="ARBA00023015"/>
    </source>
</evidence>
<feature type="domain" description="HTH marR-type" evidence="4">
    <location>
        <begin position="1"/>
        <end position="145"/>
    </location>
</feature>
<reference evidence="6 8" key="2">
    <citation type="submission" date="2015-10" db="EMBL/GenBank/DDBJ databases">
        <title>A novel member of the family Ruminococcaceae isolated from human faeces.</title>
        <authorList>
            <person name="Shkoporov A.N."/>
            <person name="Chaplin A.V."/>
            <person name="Motuzova O.V."/>
            <person name="Kafarskaia L.I."/>
            <person name="Efimov B.A."/>
        </authorList>
    </citation>
    <scope>NUCLEOTIDE SEQUENCE [LARGE SCALE GENOMIC DNA]</scope>
    <source>
        <strain evidence="6 8">668</strain>
    </source>
</reference>
<dbReference type="PANTHER" id="PTHR33164">
    <property type="entry name" value="TRANSCRIPTIONAL REGULATOR, MARR FAMILY"/>
    <property type="match status" value="1"/>
</dbReference>
<keyword evidence="7" id="KW-1185">Reference proteome</keyword>
<sequence length="150" mass="15915">MTQHEAQLNGFLVNVFNDILRLEEASIRKGPCKNLSVSEMHVLEAVEKSSVDASGAAGMAEVAAHLSITSGTLSVAVKTLEQKGYLVRSRGSRDKRRVTVALTSAARSALESHAAFHETLVARAAARLSEAEIAALSTALASLHAFFAEL</sequence>
<dbReference type="InterPro" id="IPR027395">
    <property type="entry name" value="WH_DNA-bd_dom"/>
</dbReference>
<dbReference type="SUPFAM" id="SSF46785">
    <property type="entry name" value="Winged helix' DNA-binding domain"/>
    <property type="match status" value="1"/>
</dbReference>
<reference evidence="5" key="1">
    <citation type="submission" date="2015-02" db="EMBL/GenBank/DDBJ databases">
        <title>A novel member of the family Ruminococcaceae isolated from human feces.</title>
        <authorList>
            <person name="Shkoporov A.N."/>
            <person name="Chaplin A.V."/>
            <person name="Motuzova O.V."/>
            <person name="Kafarskaia L.I."/>
            <person name="Khokhlova E.V."/>
            <person name="Efimov B.A."/>
        </authorList>
    </citation>
    <scope>NUCLEOTIDE SEQUENCE [LARGE SCALE GENOMIC DNA]</scope>
    <source>
        <strain evidence="5">585-1</strain>
    </source>
</reference>
<protein>
    <submittedName>
        <fullName evidence="5">MarR family transcriptional regulator</fullName>
    </submittedName>
</protein>
<dbReference type="InterPro" id="IPR036388">
    <property type="entry name" value="WH-like_DNA-bd_sf"/>
</dbReference>
<dbReference type="GO" id="GO:0006950">
    <property type="term" value="P:response to stress"/>
    <property type="evidence" value="ECO:0007669"/>
    <property type="project" value="TreeGrafter"/>
</dbReference>
<dbReference type="PATRIC" id="fig|1550024.3.peg.2436"/>
<dbReference type="PANTHER" id="PTHR33164:SF89">
    <property type="entry name" value="MARR FAMILY REGULATORY PROTEIN"/>
    <property type="match status" value="1"/>
</dbReference>
<dbReference type="InterPro" id="IPR023187">
    <property type="entry name" value="Tscrpt_reg_MarR-type_CS"/>
</dbReference>
<dbReference type="InterPro" id="IPR036390">
    <property type="entry name" value="WH_DNA-bd_sf"/>
</dbReference>
<keyword evidence="2" id="KW-0238">DNA-binding</keyword>
<dbReference type="AlphaFoldDB" id="A0A0D8IYU4"/>
<dbReference type="SMART" id="SM00347">
    <property type="entry name" value="HTH_MARR"/>
    <property type="match status" value="1"/>
</dbReference>
<name>A0A0D8IYU4_9FIRM</name>
<dbReference type="PROSITE" id="PS50995">
    <property type="entry name" value="HTH_MARR_2"/>
    <property type="match status" value="1"/>
</dbReference>
<dbReference type="GO" id="GO:0003677">
    <property type="term" value="F:DNA binding"/>
    <property type="evidence" value="ECO:0007669"/>
    <property type="project" value="UniProtKB-KW"/>
</dbReference>
<accession>A0A0D8IYU4</accession>
<dbReference type="Gene3D" id="1.10.10.10">
    <property type="entry name" value="Winged helix-like DNA-binding domain superfamily/Winged helix DNA-binding domain"/>
    <property type="match status" value="1"/>
</dbReference>
<dbReference type="RefSeq" id="WP_009323855.1">
    <property type="nucleotide sequence ID" value="NZ_CAUBPW010000002.1"/>
</dbReference>
<comment type="caution">
    <text evidence="5">The sequence shown here is derived from an EMBL/GenBank/DDBJ whole genome shotgun (WGS) entry which is preliminary data.</text>
</comment>
<evidence type="ECO:0000313" key="6">
    <source>
        <dbReference type="EMBL" id="KUE76238.1"/>
    </source>
</evidence>
<gene>
    <name evidence="6" type="ORF">ASJ35_09640</name>
    <name evidence="5" type="ORF">TQ39_10685</name>
</gene>
<dbReference type="PROSITE" id="PS01117">
    <property type="entry name" value="HTH_MARR_1"/>
    <property type="match status" value="1"/>
</dbReference>
<dbReference type="EMBL" id="LMUA01000011">
    <property type="protein sequence ID" value="KUE76238.1"/>
    <property type="molecule type" value="Genomic_DNA"/>
</dbReference>
<evidence type="ECO:0000256" key="2">
    <source>
        <dbReference type="ARBA" id="ARBA00023125"/>
    </source>
</evidence>
<accession>A0A0W7TR02</accession>
<evidence type="ECO:0000313" key="8">
    <source>
        <dbReference type="Proteomes" id="UP000053433"/>
    </source>
</evidence>
<dbReference type="InterPro" id="IPR000835">
    <property type="entry name" value="HTH_MarR-typ"/>
</dbReference>